<organism evidence="2 3">
    <name type="scientific">Tropicimonas aquimaris</name>
    <dbReference type="NCBI Taxonomy" id="914152"/>
    <lineage>
        <taxon>Bacteria</taxon>
        <taxon>Pseudomonadati</taxon>
        <taxon>Pseudomonadota</taxon>
        <taxon>Alphaproteobacteria</taxon>
        <taxon>Rhodobacterales</taxon>
        <taxon>Roseobacteraceae</taxon>
        <taxon>Tropicimonas</taxon>
    </lineage>
</organism>
<reference evidence="3" key="1">
    <citation type="journal article" date="2019" name="Int. J. Syst. Evol. Microbiol.">
        <title>The Global Catalogue of Microorganisms (GCM) 10K type strain sequencing project: providing services to taxonomists for standard genome sequencing and annotation.</title>
        <authorList>
            <consortium name="The Broad Institute Genomics Platform"/>
            <consortium name="The Broad Institute Genome Sequencing Center for Infectious Disease"/>
            <person name="Wu L."/>
            <person name="Ma J."/>
        </authorList>
    </citation>
    <scope>NUCLEOTIDE SEQUENCE [LARGE SCALE GENOMIC DNA]</scope>
    <source>
        <strain evidence="3">CCUG 60524</strain>
    </source>
</reference>
<dbReference type="InterPro" id="IPR003848">
    <property type="entry name" value="DUF218"/>
</dbReference>
<feature type="domain" description="DUF218" evidence="1">
    <location>
        <begin position="20"/>
        <end position="162"/>
    </location>
</feature>
<comment type="caution">
    <text evidence="2">The sequence shown here is derived from an EMBL/GenBank/DDBJ whole genome shotgun (WGS) entry which is preliminary data.</text>
</comment>
<proteinExistence type="predicted"/>
<dbReference type="PANTHER" id="PTHR30336:SF20">
    <property type="entry name" value="DUF218 DOMAIN-CONTAINING PROTEIN"/>
    <property type="match status" value="1"/>
</dbReference>
<dbReference type="Pfam" id="PF02698">
    <property type="entry name" value="DUF218"/>
    <property type="match status" value="1"/>
</dbReference>
<evidence type="ECO:0000259" key="1">
    <source>
        <dbReference type="Pfam" id="PF02698"/>
    </source>
</evidence>
<dbReference type="Gene3D" id="3.40.50.620">
    <property type="entry name" value="HUPs"/>
    <property type="match status" value="1"/>
</dbReference>
<dbReference type="InterPro" id="IPR051599">
    <property type="entry name" value="Cell_Envelope_Assoc"/>
</dbReference>
<protein>
    <submittedName>
        <fullName evidence="2">YdcF family protein</fullName>
    </submittedName>
</protein>
<dbReference type="EMBL" id="JBHTJT010000002">
    <property type="protein sequence ID" value="MFD0978056.1"/>
    <property type="molecule type" value="Genomic_DNA"/>
</dbReference>
<keyword evidence="3" id="KW-1185">Reference proteome</keyword>
<dbReference type="Proteomes" id="UP001597108">
    <property type="component" value="Unassembled WGS sequence"/>
</dbReference>
<evidence type="ECO:0000313" key="2">
    <source>
        <dbReference type="EMBL" id="MFD0978056.1"/>
    </source>
</evidence>
<sequence>MTRQSHEPPRAHHTVEERVAALVLGAAVWPGELPSPTLDRRARKGAALWREGHVHLVIGCGGVGHHPPSEAEMIRRICETEGVPGPALRCEEASTSTYQNIAFALPILREEGVARIVIVTDAYHAPRAALVAHRFGLSYRTATPVPSGTQGWKRLRSALREVPAFLYYLIRPGGPG</sequence>
<dbReference type="CDD" id="cd06259">
    <property type="entry name" value="YdcF-like"/>
    <property type="match status" value="1"/>
</dbReference>
<gene>
    <name evidence="2" type="ORF">ACFQ2S_00165</name>
</gene>
<dbReference type="RefSeq" id="WP_386071715.1">
    <property type="nucleotide sequence ID" value="NZ_JBHTJT010000002.1"/>
</dbReference>
<dbReference type="InterPro" id="IPR014729">
    <property type="entry name" value="Rossmann-like_a/b/a_fold"/>
</dbReference>
<name>A0ABW3IIY3_9RHOB</name>
<dbReference type="PANTHER" id="PTHR30336">
    <property type="entry name" value="INNER MEMBRANE PROTEIN, PROBABLE PERMEASE"/>
    <property type="match status" value="1"/>
</dbReference>
<evidence type="ECO:0000313" key="3">
    <source>
        <dbReference type="Proteomes" id="UP001597108"/>
    </source>
</evidence>
<accession>A0ABW3IIY3</accession>